<feature type="domain" description="Solute-binding protein family 3/N-terminal" evidence="3">
    <location>
        <begin position="44"/>
        <end position="268"/>
    </location>
</feature>
<dbReference type="Proteomes" id="UP000051451">
    <property type="component" value="Unassembled WGS sequence"/>
</dbReference>
<dbReference type="STRING" id="1423750.FC89_GL000991"/>
<dbReference type="GeneID" id="98319016"/>
<accession>A0A0R1VQL2</accession>
<organism evidence="4 5">
    <name type="scientific">Liquorilactobacillus ghanensis DSM 18630</name>
    <dbReference type="NCBI Taxonomy" id="1423750"/>
    <lineage>
        <taxon>Bacteria</taxon>
        <taxon>Bacillati</taxon>
        <taxon>Bacillota</taxon>
        <taxon>Bacilli</taxon>
        <taxon>Lactobacillales</taxon>
        <taxon>Lactobacillaceae</taxon>
        <taxon>Liquorilactobacillus</taxon>
    </lineage>
</organism>
<gene>
    <name evidence="4" type="ORF">FC89_GL000991</name>
</gene>
<feature type="chain" id="PRO_5038966097" evidence="2">
    <location>
        <begin position="22"/>
        <end position="277"/>
    </location>
</feature>
<dbReference type="SUPFAM" id="SSF53850">
    <property type="entry name" value="Periplasmic binding protein-like II"/>
    <property type="match status" value="1"/>
</dbReference>
<protein>
    <submittedName>
        <fullName evidence="4">ABC transporter substrate-binding protein</fullName>
    </submittedName>
</protein>
<dbReference type="Pfam" id="PF00497">
    <property type="entry name" value="SBP_bac_3"/>
    <property type="match status" value="1"/>
</dbReference>
<dbReference type="RefSeq" id="WP_057871740.1">
    <property type="nucleotide sequence ID" value="NZ_AZGB01000016.1"/>
</dbReference>
<comment type="caution">
    <text evidence="4">The sequence shown here is derived from an EMBL/GenBank/DDBJ whole genome shotgun (WGS) entry which is preliminary data.</text>
</comment>
<dbReference type="Gene3D" id="3.40.190.10">
    <property type="entry name" value="Periplasmic binding protein-like II"/>
    <property type="match status" value="2"/>
</dbReference>
<dbReference type="SMART" id="SM00062">
    <property type="entry name" value="PBPb"/>
    <property type="match status" value="1"/>
</dbReference>
<dbReference type="PROSITE" id="PS51257">
    <property type="entry name" value="PROKAR_LIPOPROTEIN"/>
    <property type="match status" value="1"/>
</dbReference>
<dbReference type="PANTHER" id="PTHR35936:SF17">
    <property type="entry name" value="ARGININE-BINDING EXTRACELLULAR PROTEIN ARTP"/>
    <property type="match status" value="1"/>
</dbReference>
<keyword evidence="5" id="KW-1185">Reference proteome</keyword>
<evidence type="ECO:0000313" key="4">
    <source>
        <dbReference type="EMBL" id="KRM06123.1"/>
    </source>
</evidence>
<sequence>MKKIYKKLILVISLLGLMVLAASCSSSKSASKDNSVKKIQDKGTLVVGTSADFAPFEFPIVKDGQKQIVGYDMMIAKKIAQALHVKLKIQNEEFSSLITDLRGNKIDLIIAGLSVTKQREKYISFSKPYYKATDVLLVRKGNAEKYDSVKSLVGKSIGVQQSSTQETEAKKRFKKSNLIVESAVTNMSTELSQGKLDGIVVGQAIAAEYVAKFPDKYSIAKVKIPVKKDAQTNNIGIRKGDNELKKRVNKVITQLQKNGEDTKMFNEAKQLQDKYGK</sequence>
<evidence type="ECO:0000259" key="3">
    <source>
        <dbReference type="SMART" id="SM00062"/>
    </source>
</evidence>
<reference evidence="4 5" key="1">
    <citation type="journal article" date="2015" name="Genome Announc.">
        <title>Expanding the biotechnology potential of lactobacilli through comparative genomics of 213 strains and associated genera.</title>
        <authorList>
            <person name="Sun Z."/>
            <person name="Harris H.M."/>
            <person name="McCann A."/>
            <person name="Guo C."/>
            <person name="Argimon S."/>
            <person name="Zhang W."/>
            <person name="Yang X."/>
            <person name="Jeffery I.B."/>
            <person name="Cooney J.C."/>
            <person name="Kagawa T.F."/>
            <person name="Liu W."/>
            <person name="Song Y."/>
            <person name="Salvetti E."/>
            <person name="Wrobel A."/>
            <person name="Rasinkangas P."/>
            <person name="Parkhill J."/>
            <person name="Rea M.C."/>
            <person name="O'Sullivan O."/>
            <person name="Ritari J."/>
            <person name="Douillard F.P."/>
            <person name="Paul Ross R."/>
            <person name="Yang R."/>
            <person name="Briner A.E."/>
            <person name="Felis G.E."/>
            <person name="de Vos W.M."/>
            <person name="Barrangou R."/>
            <person name="Klaenhammer T.R."/>
            <person name="Caufield P.W."/>
            <person name="Cui Y."/>
            <person name="Zhang H."/>
            <person name="O'Toole P.W."/>
        </authorList>
    </citation>
    <scope>NUCLEOTIDE SEQUENCE [LARGE SCALE GENOMIC DNA]</scope>
    <source>
        <strain evidence="4 5">DSM 18630</strain>
    </source>
</reference>
<dbReference type="EMBL" id="AZGB01000016">
    <property type="protein sequence ID" value="KRM06123.1"/>
    <property type="molecule type" value="Genomic_DNA"/>
</dbReference>
<evidence type="ECO:0000256" key="1">
    <source>
        <dbReference type="ARBA" id="ARBA00022729"/>
    </source>
</evidence>
<dbReference type="OrthoDB" id="9774451at2"/>
<dbReference type="InterPro" id="IPR001638">
    <property type="entry name" value="Solute-binding_3/MltF_N"/>
</dbReference>
<dbReference type="PATRIC" id="fig|1423750.3.peg.1015"/>
<feature type="signal peptide" evidence="2">
    <location>
        <begin position="1"/>
        <end position="21"/>
    </location>
</feature>
<evidence type="ECO:0000313" key="5">
    <source>
        <dbReference type="Proteomes" id="UP000051451"/>
    </source>
</evidence>
<evidence type="ECO:0000256" key="2">
    <source>
        <dbReference type="SAM" id="SignalP"/>
    </source>
</evidence>
<keyword evidence="1 2" id="KW-0732">Signal</keyword>
<name>A0A0R1VQL2_9LACO</name>
<dbReference type="PANTHER" id="PTHR35936">
    <property type="entry name" value="MEMBRANE-BOUND LYTIC MUREIN TRANSGLYCOSYLASE F"/>
    <property type="match status" value="1"/>
</dbReference>
<proteinExistence type="predicted"/>
<dbReference type="AlphaFoldDB" id="A0A0R1VQL2"/>